<proteinExistence type="predicted"/>
<dbReference type="Proteomes" id="UP000515160">
    <property type="component" value="Chromosome 2L"/>
</dbReference>
<feature type="compositionally biased region" description="Low complexity" evidence="1">
    <location>
        <begin position="227"/>
        <end position="239"/>
    </location>
</feature>
<evidence type="ECO:0000313" key="4">
    <source>
        <dbReference type="RefSeq" id="XP_034100480.1"/>
    </source>
</evidence>
<accession>A0A6P8WQP8</accession>
<feature type="region of interest" description="Disordered" evidence="1">
    <location>
        <begin position="227"/>
        <end position="252"/>
    </location>
</feature>
<protein>
    <submittedName>
        <fullName evidence="4 5">Atrophin-1</fullName>
    </submittedName>
</protein>
<feature type="signal peptide" evidence="2">
    <location>
        <begin position="1"/>
        <end position="23"/>
    </location>
</feature>
<feature type="compositionally biased region" description="Basic residues" evidence="1">
    <location>
        <begin position="664"/>
        <end position="685"/>
    </location>
</feature>
<feature type="compositionally biased region" description="Pro residues" evidence="1">
    <location>
        <begin position="150"/>
        <end position="168"/>
    </location>
</feature>
<feature type="region of interest" description="Disordered" evidence="1">
    <location>
        <begin position="553"/>
        <end position="685"/>
    </location>
</feature>
<name>A0A6P8WQP8_DROAB</name>
<dbReference type="OrthoDB" id="8070518at2759"/>
<gene>
    <name evidence="4 5" type="primary">LOC117565487</name>
</gene>
<reference evidence="4 5" key="1">
    <citation type="submission" date="2025-04" db="UniProtKB">
        <authorList>
            <consortium name="RefSeq"/>
        </authorList>
    </citation>
    <scope>IDENTIFICATION</scope>
    <source>
        <strain evidence="4 5">15112-1751.03</strain>
        <tissue evidence="4 5">Whole Adult</tissue>
    </source>
</reference>
<dbReference type="RefSeq" id="XP_034100481.1">
    <property type="nucleotide sequence ID" value="XM_034244590.2"/>
</dbReference>
<evidence type="ECO:0000256" key="1">
    <source>
        <dbReference type="SAM" id="MobiDB-lite"/>
    </source>
</evidence>
<feature type="compositionally biased region" description="Low complexity" evidence="1">
    <location>
        <begin position="83"/>
        <end position="96"/>
    </location>
</feature>
<feature type="compositionally biased region" description="Acidic residues" evidence="1">
    <location>
        <begin position="605"/>
        <end position="615"/>
    </location>
</feature>
<feature type="region of interest" description="Disordered" evidence="1">
    <location>
        <begin position="144"/>
        <end position="174"/>
    </location>
</feature>
<keyword evidence="2" id="KW-0732">Signal</keyword>
<dbReference type="GeneID" id="117565487"/>
<feature type="region of interest" description="Disordered" evidence="1">
    <location>
        <begin position="68"/>
        <end position="111"/>
    </location>
</feature>
<feature type="chain" id="PRO_5044654641" evidence="2">
    <location>
        <begin position="24"/>
        <end position="685"/>
    </location>
</feature>
<feature type="compositionally biased region" description="Basic and acidic residues" evidence="1">
    <location>
        <begin position="629"/>
        <end position="645"/>
    </location>
</feature>
<sequence>MFNNPQHFKLLLLLLCPLAFGQGQHLEPLHRNKRTLTTICVEIQPSGPQNEPYFMCKGADFANDPLPAAVPAAAAPPVPQPAPQAYQQSVPQSASQTYQQPATHQSPASAAQLSDQPIYNYGQPLTPFPSFPSFGAGFFQHPQSYEAAPATPPSPPPSPPSPPAPPAESPGAVTYGAGPATAVAFPPAPAAPSYGLPAVPYPAAGGPAAAARGVAPVAGPAATPTAYAAPGAKKSPPAAQHKSSASIGDSRHRVELDDSVLGMPNVGFKQEELHSQYRQPVGTLESPMAFMPLGQPAAVPHPHYDDPIMRTFYASLGHEEPQLGQAAIPNEPLVAQVAPANAPYQEAAKYPTSSVAPADGNACNSCNRPCSAPAADNCPSYQHVIIAMPCYGQQQPTHYLAVPGQPQASAAPSLAREPIVGSSFGSAWPQLTPPFGAAFNNMAPQMGTAFNMPSPQVGAAFGMPNPQLSAHGFAMQAPQGGSHGFAMPSPQVGAAFGMPSPQVGAPFGMAPVLNPFGPFGSLNPFNPFNRILGAAAPTTPQPRLHLFGAPEEGTTVATSTTTGPQPSQSTAKYSSNPTTSPTKMSTESADVSVGASREAEHEQKEADEDDDETTDDAAQHATESPSADDTTHDDADDAEQNKSVEAKPPTVNELVTKGEDKLKVDKRKRHNSRSRSYTRKLPKLT</sequence>
<keyword evidence="3" id="KW-1185">Reference proteome</keyword>
<feature type="compositionally biased region" description="Low complexity" evidence="1">
    <location>
        <begin position="554"/>
        <end position="570"/>
    </location>
</feature>
<dbReference type="AlphaFoldDB" id="A0A6P8WQP8"/>
<organism evidence="3 4">
    <name type="scientific">Drosophila albomicans</name>
    <name type="common">Fruit fly</name>
    <dbReference type="NCBI Taxonomy" id="7291"/>
    <lineage>
        <taxon>Eukaryota</taxon>
        <taxon>Metazoa</taxon>
        <taxon>Ecdysozoa</taxon>
        <taxon>Arthropoda</taxon>
        <taxon>Hexapoda</taxon>
        <taxon>Insecta</taxon>
        <taxon>Pterygota</taxon>
        <taxon>Neoptera</taxon>
        <taxon>Endopterygota</taxon>
        <taxon>Diptera</taxon>
        <taxon>Brachycera</taxon>
        <taxon>Muscomorpha</taxon>
        <taxon>Ephydroidea</taxon>
        <taxon>Drosophilidae</taxon>
        <taxon>Drosophila</taxon>
    </lineage>
</organism>
<evidence type="ECO:0000313" key="5">
    <source>
        <dbReference type="RefSeq" id="XP_034100481.1"/>
    </source>
</evidence>
<feature type="compositionally biased region" description="Polar residues" evidence="1">
    <location>
        <begin position="97"/>
        <end position="111"/>
    </location>
</feature>
<evidence type="ECO:0000256" key="2">
    <source>
        <dbReference type="SAM" id="SignalP"/>
    </source>
</evidence>
<feature type="compositionally biased region" description="Polar residues" evidence="1">
    <location>
        <begin position="571"/>
        <end position="589"/>
    </location>
</feature>
<dbReference type="RefSeq" id="XP_034100480.1">
    <property type="nucleotide sequence ID" value="XM_034244589.2"/>
</dbReference>
<evidence type="ECO:0000313" key="3">
    <source>
        <dbReference type="Proteomes" id="UP000515160"/>
    </source>
</evidence>